<protein>
    <submittedName>
        <fullName evidence="2">Phenylacetate--CoA ligase family protein</fullName>
    </submittedName>
</protein>
<dbReference type="Proteomes" id="UP000029844">
    <property type="component" value="Unassembled WGS sequence"/>
</dbReference>
<comment type="caution">
    <text evidence="1">The sequence shown here is derived from an EMBL/GenBank/DDBJ whole genome shotgun (WGS) entry which is preliminary data.</text>
</comment>
<dbReference type="InterPro" id="IPR053158">
    <property type="entry name" value="CapK_Type1_Caps_Biosynth"/>
</dbReference>
<sequence length="428" mass="50193">MYQWIYKQGVKRRNPLLPAAESFLQETDTWTRAELEEYQLEKLQELVHWAYENSAYYKKLFDETGVHPDDIRELNDLQIIPPITKKILLAENEAIHATASFERLIFSETSGSTGSPLTFHRNLEWDARHRAAIHRGYDWYGIKPWHRNGYFWGYNLDVKKHWKLKMMDKLVNRFRIFSYETDEINAFIKKLKKADYLEGYSSMIYHIAQKIEREDLPIRANLKMIKGTSEKIFDSYQPTVEKVFGRKIISEYGATETGIIAFECPDGNMHMTMENVIVEVIDGEIYVTNLFSKSFPIIRYALGDYVELDTETKCSCGREHTIVKSVIGRIGKEILGEQETYPSFIFYYIFKNIVMDGGEAIGYQVLQHEKGHLEFRLEPHLSDHTRRRLETEIVKYFATDMTYEISEGATFYRDGGKLKDFVSFIETV</sequence>
<evidence type="ECO:0000313" key="4">
    <source>
        <dbReference type="Proteomes" id="UP000586951"/>
    </source>
</evidence>
<gene>
    <name evidence="1" type="ORF">EP57_16235</name>
    <name evidence="2" type="ORF">HB907_09870</name>
</gene>
<evidence type="ECO:0000313" key="2">
    <source>
        <dbReference type="EMBL" id="MBC1565715.1"/>
    </source>
</evidence>
<dbReference type="InterPro" id="IPR042099">
    <property type="entry name" value="ANL_N_sf"/>
</dbReference>
<dbReference type="SUPFAM" id="SSF56801">
    <property type="entry name" value="Acetyl-CoA synthetase-like"/>
    <property type="match status" value="1"/>
</dbReference>
<dbReference type="RefSeq" id="WP_052167727.1">
    <property type="nucleotide sequence ID" value="NZ_CBCSHQ010000009.1"/>
</dbReference>
<dbReference type="eggNOG" id="COG1541">
    <property type="taxonomic scope" value="Bacteria"/>
</dbReference>
<dbReference type="GO" id="GO:0016874">
    <property type="term" value="F:ligase activity"/>
    <property type="evidence" value="ECO:0007669"/>
    <property type="project" value="UniProtKB-KW"/>
</dbReference>
<proteinExistence type="predicted"/>
<organism evidence="1 3">
    <name type="scientific">Listeria booriae</name>
    <dbReference type="NCBI Taxonomy" id="1552123"/>
    <lineage>
        <taxon>Bacteria</taxon>
        <taxon>Bacillati</taxon>
        <taxon>Bacillota</taxon>
        <taxon>Bacilli</taxon>
        <taxon>Bacillales</taxon>
        <taxon>Listeriaceae</taxon>
        <taxon>Listeria</taxon>
    </lineage>
</organism>
<keyword evidence="3" id="KW-1185">Reference proteome</keyword>
<dbReference type="PANTHER" id="PTHR36932">
    <property type="entry name" value="CAPSULAR POLYSACCHARIDE BIOSYNTHESIS PROTEIN"/>
    <property type="match status" value="1"/>
</dbReference>
<dbReference type="AlphaFoldDB" id="A0A099VYR8"/>
<reference evidence="2 4" key="2">
    <citation type="submission" date="2020-03" db="EMBL/GenBank/DDBJ databases">
        <title>Soil Listeria distribution.</title>
        <authorList>
            <person name="Liao J."/>
            <person name="Wiedmann M."/>
        </authorList>
    </citation>
    <scope>NUCLEOTIDE SEQUENCE [LARGE SCALE GENOMIC DNA]</scope>
    <source>
        <strain evidence="2 4">FSL L7-1427</strain>
    </source>
</reference>
<name>A0A099VYR8_9LIST</name>
<dbReference type="EMBL" id="JNFA01000031">
    <property type="protein sequence ID" value="KGL37576.1"/>
    <property type="molecule type" value="Genomic_DNA"/>
</dbReference>
<dbReference type="GeneID" id="58718880"/>
<keyword evidence="2" id="KW-0436">Ligase</keyword>
<accession>A0A099VYR8</accession>
<reference evidence="1 3" key="1">
    <citation type="submission" date="2014-05" db="EMBL/GenBank/DDBJ databases">
        <title>Novel Listeriaceae from food processing environments.</title>
        <authorList>
            <person name="den Bakker H.C."/>
        </authorList>
    </citation>
    <scope>NUCLEOTIDE SEQUENCE [LARGE SCALE GENOMIC DNA]</scope>
    <source>
        <strain evidence="1 3">FSL A5-0281</strain>
    </source>
</reference>
<dbReference type="Gene3D" id="3.40.50.12780">
    <property type="entry name" value="N-terminal domain of ligase-like"/>
    <property type="match status" value="1"/>
</dbReference>
<evidence type="ECO:0000313" key="3">
    <source>
        <dbReference type="Proteomes" id="UP000029844"/>
    </source>
</evidence>
<dbReference type="EMBL" id="JAARRU010000003">
    <property type="protein sequence ID" value="MBC1565715.1"/>
    <property type="molecule type" value="Genomic_DNA"/>
</dbReference>
<dbReference type="OrthoDB" id="580775at2"/>
<dbReference type="STRING" id="1552123.EP57_16235"/>
<dbReference type="Proteomes" id="UP000586951">
    <property type="component" value="Unassembled WGS sequence"/>
</dbReference>
<evidence type="ECO:0000313" key="1">
    <source>
        <dbReference type="EMBL" id="KGL37576.1"/>
    </source>
</evidence>
<dbReference type="PANTHER" id="PTHR36932:SF1">
    <property type="entry name" value="CAPSULAR POLYSACCHARIDE BIOSYNTHESIS PROTEIN"/>
    <property type="match status" value="1"/>
</dbReference>